<accession>A0A3P8B783</accession>
<gene>
    <name evidence="1" type="ORF">SMRZ_LOCUS15420</name>
</gene>
<evidence type="ECO:0000313" key="1">
    <source>
        <dbReference type="EMBL" id="VDP18251.1"/>
    </source>
</evidence>
<dbReference type="Proteomes" id="UP000277204">
    <property type="component" value="Unassembled WGS sequence"/>
</dbReference>
<evidence type="ECO:0000313" key="2">
    <source>
        <dbReference type="Proteomes" id="UP000277204"/>
    </source>
</evidence>
<keyword evidence="2" id="KW-1185">Reference proteome</keyword>
<protein>
    <submittedName>
        <fullName evidence="1">Uncharacterized protein</fullName>
    </submittedName>
</protein>
<dbReference type="EMBL" id="UZAI01016930">
    <property type="protein sequence ID" value="VDP18251.1"/>
    <property type="molecule type" value="Genomic_DNA"/>
</dbReference>
<proteinExistence type="predicted"/>
<dbReference type="AlphaFoldDB" id="A0A3P8B783"/>
<organism evidence="1 2">
    <name type="scientific">Schistosoma margrebowiei</name>
    <dbReference type="NCBI Taxonomy" id="48269"/>
    <lineage>
        <taxon>Eukaryota</taxon>
        <taxon>Metazoa</taxon>
        <taxon>Spiralia</taxon>
        <taxon>Lophotrochozoa</taxon>
        <taxon>Platyhelminthes</taxon>
        <taxon>Trematoda</taxon>
        <taxon>Digenea</taxon>
        <taxon>Strigeidida</taxon>
        <taxon>Schistosomatoidea</taxon>
        <taxon>Schistosomatidae</taxon>
        <taxon>Schistosoma</taxon>
    </lineage>
</organism>
<sequence>MTTRCDFDVSWFVTPFTFNSSRPAIISTWIIYVGDLQYHNASW</sequence>
<reference evidence="1 2" key="1">
    <citation type="submission" date="2018-11" db="EMBL/GenBank/DDBJ databases">
        <authorList>
            <consortium name="Pathogen Informatics"/>
        </authorList>
    </citation>
    <scope>NUCLEOTIDE SEQUENCE [LARGE SCALE GENOMIC DNA]</scope>
    <source>
        <strain evidence="1 2">Zambia</strain>
    </source>
</reference>
<name>A0A3P8B783_9TREM</name>